<dbReference type="Proteomes" id="UP000183585">
    <property type="component" value="Unassembled WGS sequence"/>
</dbReference>
<name>A0A1C4YCE6_9ACTN</name>
<gene>
    <name evidence="1" type="ORF">GA0070563_1062</name>
</gene>
<dbReference type="EMBL" id="FMCT01000006">
    <property type="protein sequence ID" value="SCF18397.1"/>
    <property type="molecule type" value="Genomic_DNA"/>
</dbReference>
<dbReference type="AlphaFoldDB" id="A0A1C4YCE6"/>
<organism evidence="1 2">
    <name type="scientific">Micromonospora carbonacea</name>
    <dbReference type="NCBI Taxonomy" id="47853"/>
    <lineage>
        <taxon>Bacteria</taxon>
        <taxon>Bacillati</taxon>
        <taxon>Actinomycetota</taxon>
        <taxon>Actinomycetes</taxon>
        <taxon>Micromonosporales</taxon>
        <taxon>Micromonosporaceae</taxon>
        <taxon>Micromonospora</taxon>
    </lineage>
</organism>
<dbReference type="RefSeq" id="WP_074474976.1">
    <property type="nucleotide sequence ID" value="NZ_FMCT01000006.1"/>
</dbReference>
<evidence type="ECO:0000313" key="2">
    <source>
        <dbReference type="Proteomes" id="UP000183585"/>
    </source>
</evidence>
<sequence length="74" mass="8145">MIDASRPDVKTGTPVETQHITATCRSNKGVYIAWENAVHLLRHAYEEQIRRDPHATISIAIYRTPGEGASGGQT</sequence>
<evidence type="ECO:0000313" key="1">
    <source>
        <dbReference type="EMBL" id="SCF18397.1"/>
    </source>
</evidence>
<accession>A0A1C4YCE6</accession>
<keyword evidence="2" id="KW-1185">Reference proteome</keyword>
<reference evidence="2" key="1">
    <citation type="submission" date="2016-06" db="EMBL/GenBank/DDBJ databases">
        <authorList>
            <person name="Varghese N."/>
            <person name="Submissions Spin"/>
        </authorList>
    </citation>
    <scope>NUCLEOTIDE SEQUENCE [LARGE SCALE GENOMIC DNA]</scope>
    <source>
        <strain evidence="2">DSM 43168</strain>
    </source>
</reference>
<protein>
    <submittedName>
        <fullName evidence="1">Uncharacterized protein</fullName>
    </submittedName>
</protein>
<proteinExistence type="predicted"/>